<evidence type="ECO:0000256" key="1">
    <source>
        <dbReference type="ARBA" id="ARBA00004651"/>
    </source>
</evidence>
<organism evidence="9 10">
    <name type="scientific">Desulfoluna limicola</name>
    <dbReference type="NCBI Taxonomy" id="2810562"/>
    <lineage>
        <taxon>Bacteria</taxon>
        <taxon>Pseudomonadati</taxon>
        <taxon>Thermodesulfobacteriota</taxon>
        <taxon>Desulfobacteria</taxon>
        <taxon>Desulfobacterales</taxon>
        <taxon>Desulfolunaceae</taxon>
        <taxon>Desulfoluna</taxon>
    </lineage>
</organism>
<dbReference type="PROSITE" id="PS50928">
    <property type="entry name" value="ABC_TM1"/>
    <property type="match status" value="1"/>
</dbReference>
<keyword evidence="4 7" id="KW-0812">Transmembrane</keyword>
<evidence type="ECO:0000313" key="9">
    <source>
        <dbReference type="EMBL" id="BCS97641.1"/>
    </source>
</evidence>
<feature type="transmembrane region" description="Helical" evidence="7">
    <location>
        <begin position="252"/>
        <end position="278"/>
    </location>
</feature>
<reference evidence="9 10" key="1">
    <citation type="submission" date="2021-02" db="EMBL/GenBank/DDBJ databases">
        <title>Complete genome of Desulfoluna sp. strain ASN36.</title>
        <authorList>
            <person name="Takahashi A."/>
            <person name="Kojima H."/>
            <person name="Fukui M."/>
        </authorList>
    </citation>
    <scope>NUCLEOTIDE SEQUENCE [LARGE SCALE GENOMIC DNA]</scope>
    <source>
        <strain evidence="9 10">ASN36</strain>
    </source>
</reference>
<proteinExistence type="predicted"/>
<feature type="transmembrane region" description="Helical" evidence="7">
    <location>
        <begin position="299"/>
        <end position="322"/>
    </location>
</feature>
<evidence type="ECO:0000256" key="3">
    <source>
        <dbReference type="ARBA" id="ARBA00022475"/>
    </source>
</evidence>
<dbReference type="CDD" id="cd06261">
    <property type="entry name" value="TM_PBP2"/>
    <property type="match status" value="1"/>
</dbReference>
<feature type="transmembrane region" description="Helical" evidence="7">
    <location>
        <begin position="354"/>
        <end position="376"/>
    </location>
</feature>
<comment type="subcellular location">
    <subcellularLocation>
        <location evidence="1">Cell membrane</location>
        <topology evidence="1">Multi-pass membrane protein</topology>
    </subcellularLocation>
</comment>
<dbReference type="SUPFAM" id="SSF161098">
    <property type="entry name" value="MetI-like"/>
    <property type="match status" value="2"/>
</dbReference>
<keyword evidence="6 7" id="KW-0472">Membrane</keyword>
<dbReference type="RefSeq" id="WP_236889046.1">
    <property type="nucleotide sequence ID" value="NZ_AP024488.1"/>
</dbReference>
<feature type="transmembrane region" description="Helical" evidence="7">
    <location>
        <begin position="144"/>
        <end position="170"/>
    </location>
</feature>
<feature type="transmembrane region" description="Helical" evidence="7">
    <location>
        <begin position="520"/>
        <end position="542"/>
    </location>
</feature>
<feature type="transmembrane region" description="Helical" evidence="7">
    <location>
        <begin position="54"/>
        <end position="84"/>
    </location>
</feature>
<evidence type="ECO:0000313" key="10">
    <source>
        <dbReference type="Proteomes" id="UP001320148"/>
    </source>
</evidence>
<sequence>MLRFFPVLVSVFCLGPLAFGLAGVVIPALGANPVTGELRFGVSAFRLLWAEPGLGRSVLLTLGTGGGATLLSLSLALLVVTFTWSSRWWVWIRRALPPVLSLPHVAFAIGFAFLVSPSGWLARFVTPGLTGWSRPPDWQIVQDPFGLCLTLALAFKETPFLILMCMAALSQIDVDRQLWLGRSLGYRPHRVWWKLLIPQLYPLIRLPLFAAMAYSLSVVDMAMLLGPNRPPTLAVLVFDWFRDPELTLIPRAAAGALLLLVLTLCLMGLWVAGERLLFALLRKNHVNGRRGTPSYLFKGLARISVPMGFLVTLLVFAALLLWSVTVRWRFPDAFPTRMAFGNWGSELPYALRPMGFSIFVAGISSFLASFLVIGSLEHQNDSGNHWPLWLMALPILLPQLPMVFGIQVAALKSGISSSLFLVMWGHLLFVFPYIWLCLHGNYLAFDQRYTTVGLAMGQSPLACFFKIKLPMLLRPILFSWAVGFSVSIAQFLPTLMLGGGRIPTITTEAVAIGSGVDRRLAAIYALIQLTLPALAYAAALIVPRLKRGTP</sequence>
<dbReference type="EMBL" id="AP024488">
    <property type="protein sequence ID" value="BCS97641.1"/>
    <property type="molecule type" value="Genomic_DNA"/>
</dbReference>
<dbReference type="PANTHER" id="PTHR30183">
    <property type="entry name" value="MOLYBDENUM TRANSPORT SYSTEM PERMEASE PROTEIN MODB"/>
    <property type="match status" value="1"/>
</dbReference>
<keyword evidence="3" id="KW-1003">Cell membrane</keyword>
<keyword evidence="5 7" id="KW-1133">Transmembrane helix</keyword>
<feature type="transmembrane region" description="Helical" evidence="7">
    <location>
        <begin position="191"/>
        <end position="214"/>
    </location>
</feature>
<gene>
    <name evidence="9" type="ORF">DSLASN_32730</name>
</gene>
<feature type="transmembrane region" description="Helical" evidence="7">
    <location>
        <begin position="476"/>
        <end position="500"/>
    </location>
</feature>
<evidence type="ECO:0000256" key="5">
    <source>
        <dbReference type="ARBA" id="ARBA00022989"/>
    </source>
</evidence>
<dbReference type="InterPro" id="IPR035906">
    <property type="entry name" value="MetI-like_sf"/>
</dbReference>
<evidence type="ECO:0000256" key="4">
    <source>
        <dbReference type="ARBA" id="ARBA00022692"/>
    </source>
</evidence>
<dbReference type="InterPro" id="IPR000515">
    <property type="entry name" value="MetI-like"/>
</dbReference>
<evidence type="ECO:0000256" key="7">
    <source>
        <dbReference type="SAM" id="Phobius"/>
    </source>
</evidence>
<dbReference type="Proteomes" id="UP001320148">
    <property type="component" value="Chromosome"/>
</dbReference>
<dbReference type="PANTHER" id="PTHR30183:SF6">
    <property type="entry name" value="INNER MEMBRANE ABC TRANSPORTER PERMEASE PROTEIN YNJC"/>
    <property type="match status" value="1"/>
</dbReference>
<accession>A0ABN6F7P0</accession>
<evidence type="ECO:0000256" key="6">
    <source>
        <dbReference type="ARBA" id="ARBA00023136"/>
    </source>
</evidence>
<feature type="transmembrane region" description="Helical" evidence="7">
    <location>
        <begin position="415"/>
        <end position="438"/>
    </location>
</feature>
<feature type="transmembrane region" description="Helical" evidence="7">
    <location>
        <begin position="388"/>
        <end position="409"/>
    </location>
</feature>
<protein>
    <submittedName>
        <fullName evidence="9">ABC transporter permease</fullName>
    </submittedName>
</protein>
<keyword evidence="2" id="KW-0813">Transport</keyword>
<keyword evidence="10" id="KW-1185">Reference proteome</keyword>
<feature type="domain" description="ABC transmembrane type-1" evidence="8">
    <location>
        <begin position="54"/>
        <end position="270"/>
    </location>
</feature>
<dbReference type="Gene3D" id="1.10.3720.10">
    <property type="entry name" value="MetI-like"/>
    <property type="match status" value="2"/>
</dbReference>
<evidence type="ECO:0000259" key="8">
    <source>
        <dbReference type="PROSITE" id="PS50928"/>
    </source>
</evidence>
<evidence type="ECO:0000256" key="2">
    <source>
        <dbReference type="ARBA" id="ARBA00022448"/>
    </source>
</evidence>
<feature type="transmembrane region" description="Helical" evidence="7">
    <location>
        <begin position="105"/>
        <end position="124"/>
    </location>
</feature>
<name>A0ABN6F7P0_9BACT</name>